<organism evidence="1 2">
    <name type="scientific">Colwellia marinimaniae</name>
    <dbReference type="NCBI Taxonomy" id="1513592"/>
    <lineage>
        <taxon>Bacteria</taxon>
        <taxon>Pseudomonadati</taxon>
        <taxon>Pseudomonadota</taxon>
        <taxon>Gammaproteobacteria</taxon>
        <taxon>Alteromonadales</taxon>
        <taxon>Colwelliaceae</taxon>
        <taxon>Colwellia</taxon>
    </lineage>
</organism>
<proteinExistence type="predicted"/>
<sequence>MDDRYKYHPLVNAQVAVVQQLQQSSFRPNLTVNLTLRESPLGHRTNLWDKGLTQKQFGIIEDCFSRFYNHLAKACYGRNWKRLSKKNNDKELKIFGTIEVSKNQQFHLHCAALIPEHLTEDEFIKRVKRCWAKIYYASNHVDDFEIIYYVDGWISYISKHLNKHDSLGYISYSKL</sequence>
<reference evidence="1 2" key="1">
    <citation type="submission" date="2017-06" db="EMBL/GenBank/DDBJ databases">
        <title>Whole Genome Sequences of Colwellia marinimaniae MTCD1.</title>
        <authorList>
            <person name="Kusumoto H."/>
            <person name="Inoue M."/>
            <person name="Tanikawa K."/>
            <person name="Maeji H."/>
            <person name="Cameron J.H."/>
            <person name="Bartlett D.H."/>
        </authorList>
    </citation>
    <scope>NUCLEOTIDE SEQUENCE [LARGE SCALE GENOMIC DNA]</scope>
    <source>
        <strain evidence="1 2">MTCD1</strain>
    </source>
</reference>
<name>A0ABQ0MWC8_9GAMM</name>
<evidence type="ECO:0000313" key="2">
    <source>
        <dbReference type="Proteomes" id="UP000197068"/>
    </source>
</evidence>
<comment type="caution">
    <text evidence="1">The sequence shown here is derived from an EMBL/GenBank/DDBJ whole genome shotgun (WGS) entry which is preliminary data.</text>
</comment>
<gene>
    <name evidence="1" type="ORF">MTCD1_02296</name>
</gene>
<evidence type="ECO:0000313" key="1">
    <source>
        <dbReference type="EMBL" id="GAW96676.1"/>
    </source>
</evidence>
<dbReference type="EMBL" id="BDQM01000017">
    <property type="protein sequence ID" value="GAW96676.1"/>
    <property type="molecule type" value="Genomic_DNA"/>
</dbReference>
<protein>
    <submittedName>
        <fullName evidence="1">Uncharacterized protein</fullName>
    </submittedName>
</protein>
<dbReference type="RefSeq" id="WP_057179691.1">
    <property type="nucleotide sequence ID" value="NZ_BDQM01000017.1"/>
</dbReference>
<keyword evidence="2" id="KW-1185">Reference proteome</keyword>
<accession>A0ABQ0MWC8</accession>
<dbReference type="Proteomes" id="UP000197068">
    <property type="component" value="Unassembled WGS sequence"/>
</dbReference>